<feature type="region of interest" description="Disordered" evidence="6">
    <location>
        <begin position="53"/>
        <end position="78"/>
    </location>
</feature>
<dbReference type="GO" id="GO:0000981">
    <property type="term" value="F:DNA-binding transcription factor activity, RNA polymerase II-specific"/>
    <property type="evidence" value="ECO:0007669"/>
    <property type="project" value="InterPro"/>
</dbReference>
<keyword evidence="3" id="KW-0238">DNA-binding</keyword>
<evidence type="ECO:0000313" key="9">
    <source>
        <dbReference type="Proteomes" id="UP000186955"/>
    </source>
</evidence>
<comment type="caution">
    <text evidence="8">The sequence shown here is derived from an EMBL/GenBank/DDBJ whole genome shotgun (WGS) entry which is preliminary data.</text>
</comment>
<dbReference type="Gene3D" id="4.10.240.10">
    <property type="entry name" value="Zn(2)-C6 fungal-type DNA-binding domain"/>
    <property type="match status" value="1"/>
</dbReference>
<dbReference type="Pfam" id="PF00172">
    <property type="entry name" value="Zn_clus"/>
    <property type="match status" value="1"/>
</dbReference>
<dbReference type="PANTHER" id="PTHR31001">
    <property type="entry name" value="UNCHARACTERIZED TRANSCRIPTIONAL REGULATORY PROTEIN"/>
    <property type="match status" value="1"/>
</dbReference>
<evidence type="ECO:0000256" key="3">
    <source>
        <dbReference type="ARBA" id="ARBA00023125"/>
    </source>
</evidence>
<evidence type="ECO:0000256" key="2">
    <source>
        <dbReference type="ARBA" id="ARBA00023015"/>
    </source>
</evidence>
<dbReference type="AlphaFoldDB" id="A0A1Q5TFJ0"/>
<organism evidence="8 9">
    <name type="scientific">Penicillium subrubescens</name>
    <dbReference type="NCBI Taxonomy" id="1316194"/>
    <lineage>
        <taxon>Eukaryota</taxon>
        <taxon>Fungi</taxon>
        <taxon>Dikarya</taxon>
        <taxon>Ascomycota</taxon>
        <taxon>Pezizomycotina</taxon>
        <taxon>Eurotiomycetes</taxon>
        <taxon>Eurotiomycetidae</taxon>
        <taxon>Eurotiales</taxon>
        <taxon>Aspergillaceae</taxon>
        <taxon>Penicillium</taxon>
    </lineage>
</organism>
<dbReference type="CDD" id="cd12148">
    <property type="entry name" value="fungal_TF_MHR"/>
    <property type="match status" value="1"/>
</dbReference>
<accession>A0A1Q5TFJ0</accession>
<dbReference type="SMART" id="SM00066">
    <property type="entry name" value="GAL4"/>
    <property type="match status" value="1"/>
</dbReference>
<protein>
    <recommendedName>
        <fullName evidence="7">Zn(2)-C6 fungal-type domain-containing protein</fullName>
    </recommendedName>
</protein>
<dbReference type="InterPro" id="IPR036864">
    <property type="entry name" value="Zn2-C6_fun-type_DNA-bd_sf"/>
</dbReference>
<feature type="domain" description="Zn(2)-C6 fungal-type" evidence="7">
    <location>
        <begin position="22"/>
        <end position="51"/>
    </location>
</feature>
<evidence type="ECO:0000256" key="5">
    <source>
        <dbReference type="ARBA" id="ARBA00023242"/>
    </source>
</evidence>
<reference evidence="8 9" key="1">
    <citation type="submission" date="2016-10" db="EMBL/GenBank/DDBJ databases">
        <title>Genome sequence of the ascomycete fungus Penicillium subrubescens.</title>
        <authorList>
            <person name="De Vries R.P."/>
            <person name="Peng M."/>
            <person name="Dilokpimol A."/>
            <person name="Hilden K."/>
            <person name="Makela M.R."/>
            <person name="Grigoriev I."/>
            <person name="Riley R."/>
            <person name="Granchi Z."/>
        </authorList>
    </citation>
    <scope>NUCLEOTIDE SEQUENCE [LARGE SCALE GENOMIC DNA]</scope>
    <source>
        <strain evidence="8 9">CBS 132785</strain>
    </source>
</reference>
<feature type="compositionally biased region" description="Polar residues" evidence="6">
    <location>
        <begin position="65"/>
        <end position="78"/>
    </location>
</feature>
<evidence type="ECO:0000256" key="1">
    <source>
        <dbReference type="ARBA" id="ARBA00004123"/>
    </source>
</evidence>
<name>A0A1Q5TFJ0_9EURO</name>
<evidence type="ECO:0000259" key="7">
    <source>
        <dbReference type="PROSITE" id="PS50048"/>
    </source>
</evidence>
<dbReference type="GO" id="GO:0008270">
    <property type="term" value="F:zinc ion binding"/>
    <property type="evidence" value="ECO:0007669"/>
    <property type="project" value="InterPro"/>
</dbReference>
<dbReference type="PROSITE" id="PS00463">
    <property type="entry name" value="ZN2_CY6_FUNGAL_1"/>
    <property type="match status" value="1"/>
</dbReference>
<dbReference type="SUPFAM" id="SSF57701">
    <property type="entry name" value="Zn2/Cys6 DNA-binding domain"/>
    <property type="match status" value="1"/>
</dbReference>
<dbReference type="CDD" id="cd00067">
    <property type="entry name" value="GAL4"/>
    <property type="match status" value="1"/>
</dbReference>
<dbReference type="PANTHER" id="PTHR31001:SF90">
    <property type="entry name" value="CENTROMERE DNA-BINDING PROTEIN COMPLEX CBF3 SUBUNIT B"/>
    <property type="match status" value="1"/>
</dbReference>
<keyword evidence="4" id="KW-0804">Transcription</keyword>
<proteinExistence type="predicted"/>
<dbReference type="GO" id="GO:0003677">
    <property type="term" value="F:DNA binding"/>
    <property type="evidence" value="ECO:0007669"/>
    <property type="project" value="UniProtKB-KW"/>
</dbReference>
<dbReference type="STRING" id="1316194.A0A1Q5TFJ0"/>
<keyword evidence="2" id="KW-0805">Transcription regulation</keyword>
<evidence type="ECO:0000313" key="8">
    <source>
        <dbReference type="EMBL" id="OKO98994.1"/>
    </source>
</evidence>
<comment type="subcellular location">
    <subcellularLocation>
        <location evidence="1">Nucleus</location>
    </subcellularLocation>
</comment>
<keyword evidence="5" id="KW-0539">Nucleus</keyword>
<gene>
    <name evidence="8" type="ORF">PENSUB_8911</name>
</gene>
<dbReference type="PROSITE" id="PS50048">
    <property type="entry name" value="ZN2_CY6_FUNGAL_2"/>
    <property type="match status" value="1"/>
</dbReference>
<dbReference type="InterPro" id="IPR001138">
    <property type="entry name" value="Zn2Cys6_DnaBD"/>
</dbReference>
<dbReference type="InterPro" id="IPR050613">
    <property type="entry name" value="Sec_Metabolite_Reg"/>
</dbReference>
<evidence type="ECO:0000256" key="4">
    <source>
        <dbReference type="ARBA" id="ARBA00023163"/>
    </source>
</evidence>
<sequence length="339" mass="38259">MKRDNRGNPIATVHRWNRPSLSCRECREKKRRCDRAQPCSNCVIRNIPCEHPGQSPEDTCGPEASTESTSLHSNGNTVQQDPAQVELASQLEEALAERPDLSRESTSKRQCIFPASVSASHSPYVTPFSCHLLATQEADKESPTMLDISRNLPPLRQAKQLFNHFATTLQPTFGVLHIPSTNLLMERTYEGLLEGDAPSAENLMLLFSIFAGAALVWTPQLLVKLQSTREEAKTAFQAYARLALDILDHPSRLIQASTTSLVAIGTMAHLLMNTDGFPFKVHLLRHRCLLMSREMQIHRLDTAKSCKERRLKGCNMIDVEVQRRIWWNMVASDWYLSIQ</sequence>
<keyword evidence="9" id="KW-1185">Reference proteome</keyword>
<dbReference type="EMBL" id="MNBE01000665">
    <property type="protein sequence ID" value="OKO98994.1"/>
    <property type="molecule type" value="Genomic_DNA"/>
</dbReference>
<evidence type="ECO:0000256" key="6">
    <source>
        <dbReference type="SAM" id="MobiDB-lite"/>
    </source>
</evidence>
<dbReference type="GO" id="GO:0005634">
    <property type="term" value="C:nucleus"/>
    <property type="evidence" value="ECO:0007669"/>
    <property type="project" value="UniProtKB-SubCell"/>
</dbReference>
<dbReference type="Proteomes" id="UP000186955">
    <property type="component" value="Unassembled WGS sequence"/>
</dbReference>